<dbReference type="InterPro" id="IPR039598">
    <property type="entry name" value="HMGXB3"/>
</dbReference>
<feature type="region of interest" description="Disordered" evidence="1">
    <location>
        <begin position="770"/>
        <end position="797"/>
    </location>
</feature>
<feature type="region of interest" description="Disordered" evidence="1">
    <location>
        <begin position="1126"/>
        <end position="1237"/>
    </location>
</feature>
<gene>
    <name evidence="3" type="ORF">KC01_LOCUS4770</name>
</gene>
<keyword evidence="4" id="KW-1185">Reference proteome</keyword>
<dbReference type="PANTHER" id="PTHR17609">
    <property type="entry name" value="HMG DOMAIN-CONTAINING PROTEIN 3"/>
    <property type="match status" value="1"/>
</dbReference>
<feature type="region of interest" description="Disordered" evidence="1">
    <location>
        <begin position="341"/>
        <end position="367"/>
    </location>
</feature>
<protein>
    <submittedName>
        <fullName evidence="3">Uncharacterized protein</fullName>
    </submittedName>
</protein>
<feature type="transmembrane region" description="Helical" evidence="2">
    <location>
        <begin position="238"/>
        <end position="255"/>
    </location>
</feature>
<feature type="region of interest" description="Disordered" evidence="1">
    <location>
        <begin position="283"/>
        <end position="307"/>
    </location>
</feature>
<feature type="compositionally biased region" description="Polar residues" evidence="1">
    <location>
        <begin position="1152"/>
        <end position="1237"/>
    </location>
</feature>
<feature type="compositionally biased region" description="Basic residues" evidence="1">
    <location>
        <begin position="1425"/>
        <end position="1435"/>
    </location>
</feature>
<name>A0AAV2J567_KNICA</name>
<feature type="region of interest" description="Disordered" evidence="1">
    <location>
        <begin position="478"/>
        <end position="667"/>
    </location>
</feature>
<dbReference type="Proteomes" id="UP001497482">
    <property type="component" value="Chromosome 11"/>
</dbReference>
<feature type="region of interest" description="Disordered" evidence="1">
    <location>
        <begin position="1381"/>
        <end position="1435"/>
    </location>
</feature>
<proteinExistence type="predicted"/>
<dbReference type="Pfam" id="PF15229">
    <property type="entry name" value="POM121"/>
    <property type="match status" value="1"/>
</dbReference>
<dbReference type="PANTHER" id="PTHR17609:SF3">
    <property type="entry name" value="SAP DOMAIN-CONTAINING PROTEIN"/>
    <property type="match status" value="1"/>
</dbReference>
<keyword evidence="2" id="KW-1133">Transmembrane helix</keyword>
<evidence type="ECO:0000256" key="1">
    <source>
        <dbReference type="SAM" id="MobiDB-lite"/>
    </source>
</evidence>
<feature type="compositionally biased region" description="Polar residues" evidence="1">
    <location>
        <begin position="1312"/>
        <end position="1322"/>
    </location>
</feature>
<accession>A0AAV2J567</accession>
<feature type="compositionally biased region" description="Polar residues" evidence="1">
    <location>
        <begin position="1395"/>
        <end position="1410"/>
    </location>
</feature>
<feature type="region of interest" description="Disordered" evidence="1">
    <location>
        <begin position="1312"/>
        <end position="1337"/>
    </location>
</feature>
<sequence>MDILKFPKHLIPEEAFCHHCPNRIVLSDPVCITHKAISGIVEDISTYYKSCPQCTMMYRYQEWSSGLHNFNDHVILEISLCLTIRHMLQVHTAVSRIAEYLELSTGVKFPSPGIILHGYLHFEALTDHEYQYSCVTCGDHPPVVIMDLHRKTSFHLSGKYCLSLIKSIQTVLKVNNEVEFLLGFLFPEPQGAAPALSLRTSAGTVAMSPAHRTHLAALLWLLSGGTAALLLYCYPLLLYLFLLLLLLCGVLLLLGPSGALSARPGGHLHAVLRRWARAWGTAPRLDQGRNSGKGKLSSRGSEQSYGLLTHRARPVDRGLYRVDPLSTELFSPRDVLMGSYLSRADSPPQENLLRGRNPRQQLRDGLAKPNYAVYTPNRRLSFAAEPVSTGARFTITPQRHYPLQQQGASPVGVLPPFRWDGFRQKSVLSPRNSVCSPVTVKIGRPDAAAHSLESPVFTQAPVDPCSRESVLKVLRENRKREVDVEEVEEESSFSGQHRSKRRRNDSGGSAQSAFEPLLPNGMTPQLIPKPGTLKRGLAVASEEQSLKRSRTSSVSSSSGAPTSRATPSSRRNPISSSYSSSKGLGQRKRPITASPLSSPGLSRAHTPECSSKKTREENPESPSPEPCVQSERGPGVPPEREISSALPADPGVSSREGAGSGGKRRRKIQLMTREESLNLPPPPELGYTITVKDLDDEKRNALDKIHKLLETPSAEPASSSGTMPAVSVSLSTASTLSLSVGAVTSMGGSAAPAQTNILLESLKRKTPAPASVTSASLGSGITSPAGGGGTSSSAVSESSSVLPSGFKPIFLPSTPSTTTATEEPKPAHSFKPIFSSVSTSGSTFGSTAAGTVPPSSSQNVWNVYHRTICHTDVWNVYHRTICHTDVWNVYHRAICHTNVWNVYHRAICHTDVWNVYHRTICHTNVWNVYHCAICHTDVWNVYHRTICHTDVWNVYHRTICHTDVWNVYHRAICHTDVWNVYHRAICHTDVWNVYHRAICHTDVWNVYHRAICHTDVWNVYHRATCHTNVWFLYDDVCSTNLWDFHHHSSYHTNVWDHHLRAVSPTNVWRLCYSISPTNLWDLHQTVCFTDIWHHNHTSATQMFGATTASAPLSFGTTPTAAATQMFGTTTTLPPPPPYGTNTSTQAPPTFGSAASTQAPPTFGSAASTQAPPTFGSAASTQAPPTFGSAASTQAPPTFGSAASTQAPPTFGSTSTTQAPPTFGSTSSTQAPSTFGGTSSQSFIFGKSSLESSSLPSSFGSSTEVPKAFPFGAAPSTLVQTVRVDAAPSVTPSFGTKPSFSFGSSTAAAPQSAGTFNFGSSSQPAPPSNTQPPTQFNFGAAAPVQFGAPTNNAGPQMGFSFGATNSDKSAFGTTAPVFRTSAPAPIPFGSPGGVGQSFNSAPFGSPSTPSFSIGAGSKPSAARQRLQARRPHTRKK</sequence>
<evidence type="ECO:0000313" key="3">
    <source>
        <dbReference type="EMBL" id="CAL1572761.1"/>
    </source>
</evidence>
<reference evidence="3 4" key="1">
    <citation type="submission" date="2024-04" db="EMBL/GenBank/DDBJ databases">
        <authorList>
            <person name="Waldvogel A.-M."/>
            <person name="Schoenle A."/>
        </authorList>
    </citation>
    <scope>NUCLEOTIDE SEQUENCE [LARGE SCALE GENOMIC DNA]</scope>
</reference>
<evidence type="ECO:0000313" key="4">
    <source>
        <dbReference type="Proteomes" id="UP001497482"/>
    </source>
</evidence>
<organism evidence="3 4">
    <name type="scientific">Knipowitschia caucasica</name>
    <name type="common">Caucasian dwarf goby</name>
    <name type="synonym">Pomatoschistus caucasicus</name>
    <dbReference type="NCBI Taxonomy" id="637954"/>
    <lineage>
        <taxon>Eukaryota</taxon>
        <taxon>Metazoa</taxon>
        <taxon>Chordata</taxon>
        <taxon>Craniata</taxon>
        <taxon>Vertebrata</taxon>
        <taxon>Euteleostomi</taxon>
        <taxon>Actinopterygii</taxon>
        <taxon>Neopterygii</taxon>
        <taxon>Teleostei</taxon>
        <taxon>Neoteleostei</taxon>
        <taxon>Acanthomorphata</taxon>
        <taxon>Gobiaria</taxon>
        <taxon>Gobiiformes</taxon>
        <taxon>Gobioidei</taxon>
        <taxon>Gobiidae</taxon>
        <taxon>Gobiinae</taxon>
        <taxon>Knipowitschia</taxon>
    </lineage>
</organism>
<keyword evidence="2" id="KW-0472">Membrane</keyword>
<keyword evidence="2" id="KW-0812">Transmembrane</keyword>
<dbReference type="EMBL" id="OZ035833">
    <property type="protein sequence ID" value="CAL1572761.1"/>
    <property type="molecule type" value="Genomic_DNA"/>
</dbReference>
<feature type="transmembrane region" description="Helical" evidence="2">
    <location>
        <begin position="215"/>
        <end position="232"/>
    </location>
</feature>
<evidence type="ECO:0000256" key="2">
    <source>
        <dbReference type="SAM" id="Phobius"/>
    </source>
</evidence>
<feature type="compositionally biased region" description="Low complexity" evidence="1">
    <location>
        <begin position="551"/>
        <end position="581"/>
    </location>
</feature>